<evidence type="ECO:0000259" key="9">
    <source>
        <dbReference type="Pfam" id="PF12704"/>
    </source>
</evidence>
<reference evidence="10 11" key="1">
    <citation type="submission" date="2017-06" db="EMBL/GenBank/DDBJ databases">
        <title>Sequencing and comparative analysis of myxobacterial genomes.</title>
        <authorList>
            <person name="Rupp O."/>
            <person name="Goesmann A."/>
            <person name="Sogaard-Andersen L."/>
        </authorList>
    </citation>
    <scope>NUCLEOTIDE SEQUENCE [LARGE SCALE GENOMIC DNA]</scope>
    <source>
        <strain evidence="10 11">DSM 52655</strain>
    </source>
</reference>
<keyword evidence="4 7" id="KW-1133">Transmembrane helix</keyword>
<dbReference type="RefSeq" id="WP_095987268.1">
    <property type="nucleotide sequence ID" value="NZ_CP022098.1"/>
</dbReference>
<dbReference type="InterPro" id="IPR050250">
    <property type="entry name" value="Macrolide_Exporter_MacB"/>
</dbReference>
<feature type="transmembrane region" description="Helical" evidence="7">
    <location>
        <begin position="273"/>
        <end position="295"/>
    </location>
</feature>
<feature type="domain" description="ABC3 transporter permease C-terminal" evidence="8">
    <location>
        <begin position="674"/>
        <end position="786"/>
    </location>
</feature>
<proteinExistence type="inferred from homology"/>
<feature type="transmembrane region" description="Helical" evidence="7">
    <location>
        <begin position="364"/>
        <end position="386"/>
    </location>
</feature>
<dbReference type="Pfam" id="PF02687">
    <property type="entry name" value="FtsX"/>
    <property type="match status" value="2"/>
</dbReference>
<keyword evidence="3 7" id="KW-0812">Transmembrane</keyword>
<accession>A0A250J5L2</accession>
<feature type="transmembrane region" description="Helical" evidence="7">
    <location>
        <begin position="21"/>
        <end position="47"/>
    </location>
</feature>
<comment type="subcellular location">
    <subcellularLocation>
        <location evidence="1">Cell membrane</location>
        <topology evidence="1">Multi-pass membrane protein</topology>
    </subcellularLocation>
</comment>
<name>A0A250J5L2_9BACT</name>
<dbReference type="Proteomes" id="UP000217257">
    <property type="component" value="Chromosome"/>
</dbReference>
<feature type="transmembrane region" description="Helical" evidence="7">
    <location>
        <begin position="671"/>
        <end position="695"/>
    </location>
</feature>
<keyword evidence="5 7" id="KW-0472">Membrane</keyword>
<dbReference type="GO" id="GO:0005886">
    <property type="term" value="C:plasma membrane"/>
    <property type="evidence" value="ECO:0007669"/>
    <property type="project" value="UniProtKB-SubCell"/>
</dbReference>
<dbReference type="EMBL" id="CP022098">
    <property type="protein sequence ID" value="ATB39205.1"/>
    <property type="molecule type" value="Genomic_DNA"/>
</dbReference>
<dbReference type="InterPro" id="IPR017800">
    <property type="entry name" value="ADOP"/>
</dbReference>
<dbReference type="Pfam" id="PF12704">
    <property type="entry name" value="MacB_PCD"/>
    <property type="match status" value="2"/>
</dbReference>
<feature type="domain" description="MacB-like periplasmic core" evidence="9">
    <location>
        <begin position="422"/>
        <end position="625"/>
    </location>
</feature>
<evidence type="ECO:0000256" key="4">
    <source>
        <dbReference type="ARBA" id="ARBA00022989"/>
    </source>
</evidence>
<evidence type="ECO:0008006" key="12">
    <source>
        <dbReference type="Google" id="ProtNLM"/>
    </source>
</evidence>
<evidence type="ECO:0000256" key="3">
    <source>
        <dbReference type="ARBA" id="ARBA00022692"/>
    </source>
</evidence>
<evidence type="ECO:0000256" key="7">
    <source>
        <dbReference type="SAM" id="Phobius"/>
    </source>
</evidence>
<evidence type="ECO:0000256" key="5">
    <source>
        <dbReference type="ARBA" id="ARBA00023136"/>
    </source>
</evidence>
<feature type="transmembrane region" description="Helical" evidence="7">
    <location>
        <begin position="322"/>
        <end position="344"/>
    </location>
</feature>
<evidence type="ECO:0000259" key="8">
    <source>
        <dbReference type="Pfam" id="PF02687"/>
    </source>
</evidence>
<feature type="domain" description="MacB-like periplasmic core" evidence="9">
    <location>
        <begin position="22"/>
        <end position="235"/>
    </location>
</feature>
<dbReference type="KEGG" id="cfus:CYFUS_004646"/>
<evidence type="ECO:0000256" key="2">
    <source>
        <dbReference type="ARBA" id="ARBA00022475"/>
    </source>
</evidence>
<feature type="transmembrane region" description="Helical" evidence="7">
    <location>
        <begin position="715"/>
        <end position="739"/>
    </location>
</feature>
<gene>
    <name evidence="10" type="ORF">CYFUS_004646</name>
</gene>
<evidence type="ECO:0000313" key="11">
    <source>
        <dbReference type="Proteomes" id="UP000217257"/>
    </source>
</evidence>
<evidence type="ECO:0000256" key="6">
    <source>
        <dbReference type="ARBA" id="ARBA00038076"/>
    </source>
</evidence>
<comment type="similarity">
    <text evidence="6">Belongs to the ABC-4 integral membrane protein family.</text>
</comment>
<feature type="transmembrane region" description="Helical" evidence="7">
    <location>
        <begin position="759"/>
        <end position="777"/>
    </location>
</feature>
<evidence type="ECO:0000313" key="10">
    <source>
        <dbReference type="EMBL" id="ATB39205.1"/>
    </source>
</evidence>
<dbReference type="AlphaFoldDB" id="A0A250J5L2"/>
<organism evidence="10 11">
    <name type="scientific">Cystobacter fuscus</name>
    <dbReference type="NCBI Taxonomy" id="43"/>
    <lineage>
        <taxon>Bacteria</taxon>
        <taxon>Pseudomonadati</taxon>
        <taxon>Myxococcota</taxon>
        <taxon>Myxococcia</taxon>
        <taxon>Myxococcales</taxon>
        <taxon>Cystobacterineae</taxon>
        <taxon>Archangiaceae</taxon>
        <taxon>Cystobacter</taxon>
    </lineage>
</organism>
<dbReference type="InterPro" id="IPR003838">
    <property type="entry name" value="ABC3_permease_C"/>
</dbReference>
<dbReference type="InterPro" id="IPR025857">
    <property type="entry name" value="MacB_PCD"/>
</dbReference>
<feature type="domain" description="ABC3 transporter permease C-terminal" evidence="8">
    <location>
        <begin position="278"/>
        <end position="393"/>
    </location>
</feature>
<dbReference type="PANTHER" id="PTHR30572">
    <property type="entry name" value="MEMBRANE COMPONENT OF TRANSPORTER-RELATED"/>
    <property type="match status" value="1"/>
</dbReference>
<dbReference type="PANTHER" id="PTHR30572:SF4">
    <property type="entry name" value="ABC TRANSPORTER PERMEASE YTRF"/>
    <property type="match status" value="1"/>
</dbReference>
<protein>
    <recommendedName>
        <fullName evidence="12">Permease</fullName>
    </recommendedName>
</protein>
<feature type="transmembrane region" description="Helical" evidence="7">
    <location>
        <begin position="415"/>
        <end position="436"/>
    </location>
</feature>
<dbReference type="NCBIfam" id="TIGR03434">
    <property type="entry name" value="ADOP"/>
    <property type="match status" value="1"/>
</dbReference>
<evidence type="ECO:0000256" key="1">
    <source>
        <dbReference type="ARBA" id="ARBA00004651"/>
    </source>
</evidence>
<keyword evidence="2" id="KW-1003">Cell membrane</keyword>
<dbReference type="GO" id="GO:0022857">
    <property type="term" value="F:transmembrane transporter activity"/>
    <property type="evidence" value="ECO:0007669"/>
    <property type="project" value="TreeGrafter"/>
</dbReference>
<sequence>MESLLRDVRFAWRGLRRTPGFTFAVVLTLGLALGINMVIFSLVHALVLRPLPFSRSGELVRLYCTQPTEGGVSPSEPEVAAWAEETGAFSGVVGFHYTSVNRTGGELPERLLAARVTPNLLSTVGVGPAAGRPFEPADARPGAAPSALVSHSLATRLFSTAQAAVGQTLWLDGSAVRVMGVLPPGFVLGDSGREVDVWLPLELRKTPEAQGDHHLTVLARLKPGVSLEAARAAAARRSALLHEGVGTSTEPPHGVQAQSWQENVTGPVRSVVFALWGAAAFVLLIACANVGNLLLARAIHRRREGAIRVALGASLGRRVWEALAESVLLSMLGGTVGLFLALWGTDLASALLPSTLRGLSSPGLHLPVLLFAVGMCLGVGMVLGLVPAIDSARVSLLPLLGGGHGSTGAHHPLRAGLVVVQLVLAFVLLTGVGLLVRTLAQLSSLDLGFRPEGVVTAAVQLPDQRYPDEAARIRAAVQLEAALSALPGVQAVGLLREVPLGGSTSSSGIMMEGTDDTVRRHAEHRVASAGALKALGVPLKRGRLFAETDAPGAPPVALVNESFVRTFLGGRDALDTRFTFDGNTWWTVVGVVGDIRHRELTEPPAPAFYVPVAQTGPTQLHLLIRGAPLPTLAQVREVVRGVDPELPVPTLEQLGALVVRGQRRYQMTLDLLSALSGLALFLAALGIWGVVSYGVSQRTRELSIRRALGASEGHLVWLVVGAAARLIGIALLVGLPAAVGLGQMMRGLLYGVTPADVPTLLGVAALLGTVGLFSAWLPARRAAKVELGLALRAE</sequence>